<name>A0A238J6A0_9RHOB</name>
<evidence type="ECO:0008006" key="4">
    <source>
        <dbReference type="Google" id="ProtNLM"/>
    </source>
</evidence>
<dbReference type="AlphaFoldDB" id="A0A238J6A0"/>
<keyword evidence="3" id="KW-1185">Reference proteome</keyword>
<proteinExistence type="predicted"/>
<keyword evidence="1" id="KW-0732">Signal</keyword>
<feature type="signal peptide" evidence="1">
    <location>
        <begin position="1"/>
        <end position="20"/>
    </location>
</feature>
<evidence type="ECO:0000313" key="3">
    <source>
        <dbReference type="Proteomes" id="UP000225972"/>
    </source>
</evidence>
<dbReference type="Proteomes" id="UP000225972">
    <property type="component" value="Unassembled WGS sequence"/>
</dbReference>
<accession>A0A238J6A0</accession>
<dbReference type="EMBL" id="FXXP01000001">
    <property type="protein sequence ID" value="SMX26230.1"/>
    <property type="molecule type" value="Genomic_DNA"/>
</dbReference>
<protein>
    <recommendedName>
        <fullName evidence="4">Glycine zipper</fullName>
    </recommendedName>
</protein>
<reference evidence="3" key="1">
    <citation type="submission" date="2017-05" db="EMBL/GenBank/DDBJ databases">
        <authorList>
            <person name="Rodrigo-Torres L."/>
            <person name="Arahal R. D."/>
            <person name="Lucena T."/>
        </authorList>
    </citation>
    <scope>NUCLEOTIDE SEQUENCE [LARGE SCALE GENOMIC DNA]</scope>
    <source>
        <strain evidence="3">CECT 8649</strain>
    </source>
</reference>
<evidence type="ECO:0000256" key="1">
    <source>
        <dbReference type="SAM" id="SignalP"/>
    </source>
</evidence>
<sequence>MLRLKSILLVLCAMVLSACAQTKTPITSSMNRTALPAAQTEQERAVMRQANALDRMSRDLVRKTTMKGAAIGAVAGCGLAVVGGAKSKCAQAALVGGVIGGIAGNAAGKDQVKKRVEIVELSRVLPSLRETKEQMALVSQDVPSLIAQQNAEIASMQTQLAAGTLDQTSYDARLAEIQSVRSDLAQALSLSARQAKQAKEALLAAKAQGQTGVDWYIAETNKLEVEAVSARAQISLL</sequence>
<gene>
    <name evidence="2" type="ORF">TRP8649_00303</name>
</gene>
<dbReference type="PROSITE" id="PS51257">
    <property type="entry name" value="PROKAR_LIPOPROTEIN"/>
    <property type="match status" value="1"/>
</dbReference>
<evidence type="ECO:0000313" key="2">
    <source>
        <dbReference type="EMBL" id="SMX26230.1"/>
    </source>
</evidence>
<organism evidence="2 3">
    <name type="scientific">Pelagimonas phthalicica</name>
    <dbReference type="NCBI Taxonomy" id="1037362"/>
    <lineage>
        <taxon>Bacteria</taxon>
        <taxon>Pseudomonadati</taxon>
        <taxon>Pseudomonadota</taxon>
        <taxon>Alphaproteobacteria</taxon>
        <taxon>Rhodobacterales</taxon>
        <taxon>Roseobacteraceae</taxon>
        <taxon>Pelagimonas</taxon>
    </lineage>
</organism>
<feature type="chain" id="PRO_5012963711" description="Glycine zipper" evidence="1">
    <location>
        <begin position="21"/>
        <end position="237"/>
    </location>
</feature>